<dbReference type="PANTHER" id="PTHR24067">
    <property type="entry name" value="UBIQUITIN-CONJUGATING ENZYME E2"/>
    <property type="match status" value="1"/>
</dbReference>
<evidence type="ECO:0000256" key="4">
    <source>
        <dbReference type="SAM" id="Phobius"/>
    </source>
</evidence>
<feature type="domain" description="UBC core" evidence="5">
    <location>
        <begin position="12"/>
        <end position="163"/>
    </location>
</feature>
<dbReference type="CDD" id="cd23799">
    <property type="entry name" value="UBCc_UBE2J"/>
    <property type="match status" value="1"/>
</dbReference>
<dbReference type="InterPro" id="IPR016135">
    <property type="entry name" value="UBQ-conjugating_enzyme/RWD"/>
</dbReference>
<evidence type="ECO:0000256" key="1">
    <source>
        <dbReference type="ARBA" id="ARBA00022786"/>
    </source>
</evidence>
<dbReference type="Proteomes" id="UP000029964">
    <property type="component" value="Unassembled WGS sequence"/>
</dbReference>
<dbReference type="PROSITE" id="PS50127">
    <property type="entry name" value="UBC_2"/>
    <property type="match status" value="1"/>
</dbReference>
<protein>
    <submittedName>
        <fullName evidence="6">Ubiquitin-conjugating enzyme E2 J1-like protein</fullName>
    </submittedName>
</protein>
<dbReference type="InterPro" id="IPR000608">
    <property type="entry name" value="UBC"/>
</dbReference>
<sequence>MTSLPQARTKSPTIKRIMREAAELSNAPSPDYAAGPLDTDLFEWHFTMRGPPNSPYSEGLYHGRIILPPTYPLRPPSFRFSTPNGRFEANREICLSISGHHEETWQPAWGIRTAIVALRSFMETDARGQLGGYDTTDAVRRRYASESPSYKCPACGKTNAEIIRESEELAKQTSSTSAQDVQVPEELNMGFRDEMEAAAARNKEQQQQQADEDAETAELAEGFVQTVPSPPPGSAPPTNTADQGARPAQSVPQPTRTTVEAPPVPRQAVSGAARRPADEGVPMWLDRMIVGLVILLAALLLKVLFAA</sequence>
<keyword evidence="1" id="KW-0833">Ubl conjugation pathway</keyword>
<reference evidence="7" key="1">
    <citation type="journal article" date="2014" name="Genome Announc.">
        <title>Genome sequence and annotation of Acremonium chrysogenum, producer of the beta-lactam antibiotic cephalosporin C.</title>
        <authorList>
            <person name="Terfehr D."/>
            <person name="Dahlmann T.A."/>
            <person name="Specht T."/>
            <person name="Zadra I."/>
            <person name="Kuernsteiner H."/>
            <person name="Kueck U."/>
        </authorList>
    </citation>
    <scope>NUCLEOTIDE SEQUENCE [LARGE SCALE GENOMIC DNA]</scope>
    <source>
        <strain evidence="7">ATCC 11550 / CBS 779.69 / DSM 880 / IAM 14645 / JCM 23072 / IMI 49137</strain>
    </source>
</reference>
<evidence type="ECO:0000256" key="3">
    <source>
        <dbReference type="SAM" id="MobiDB-lite"/>
    </source>
</evidence>
<evidence type="ECO:0000259" key="5">
    <source>
        <dbReference type="PROSITE" id="PS50127"/>
    </source>
</evidence>
<organism evidence="6 7">
    <name type="scientific">Hapsidospora chrysogenum (strain ATCC 11550 / CBS 779.69 / DSM 880 / IAM 14645 / JCM 23072 / IMI 49137)</name>
    <name type="common">Acremonium chrysogenum</name>
    <dbReference type="NCBI Taxonomy" id="857340"/>
    <lineage>
        <taxon>Eukaryota</taxon>
        <taxon>Fungi</taxon>
        <taxon>Dikarya</taxon>
        <taxon>Ascomycota</taxon>
        <taxon>Pezizomycotina</taxon>
        <taxon>Sordariomycetes</taxon>
        <taxon>Hypocreomycetidae</taxon>
        <taxon>Hypocreales</taxon>
        <taxon>Bionectriaceae</taxon>
        <taxon>Hapsidospora</taxon>
    </lineage>
</organism>
<feature type="region of interest" description="Disordered" evidence="3">
    <location>
        <begin position="224"/>
        <end position="276"/>
    </location>
</feature>
<keyword evidence="4" id="KW-1133">Transmembrane helix</keyword>
<proteinExistence type="predicted"/>
<comment type="caution">
    <text evidence="6">The sequence shown here is derived from an EMBL/GenBank/DDBJ whole genome shotgun (WGS) entry which is preliminary data.</text>
</comment>
<evidence type="ECO:0000313" key="7">
    <source>
        <dbReference type="Proteomes" id="UP000029964"/>
    </source>
</evidence>
<dbReference type="Pfam" id="PF00179">
    <property type="entry name" value="UQ_con"/>
    <property type="match status" value="1"/>
</dbReference>
<feature type="transmembrane region" description="Helical" evidence="4">
    <location>
        <begin position="284"/>
        <end position="305"/>
    </location>
</feature>
<dbReference type="OrthoDB" id="1158011at2759"/>
<evidence type="ECO:0000313" key="6">
    <source>
        <dbReference type="EMBL" id="KFH46259.1"/>
    </source>
</evidence>
<keyword evidence="4" id="KW-0812">Transmembrane</keyword>
<dbReference type="FunFam" id="3.10.110.10:FF:000093">
    <property type="entry name" value="Ubiquitin conjugating enzyme (UbcF), putative"/>
    <property type="match status" value="1"/>
</dbReference>
<dbReference type="STRING" id="857340.A0A086TA77"/>
<dbReference type="HOGENOM" id="CLU_041481_0_3_1"/>
<gene>
    <name evidence="6" type="ORF">ACRE_028850</name>
</gene>
<accession>A0A086TA77</accession>
<dbReference type="SMART" id="SM00212">
    <property type="entry name" value="UBCc"/>
    <property type="match status" value="1"/>
</dbReference>
<dbReference type="Gene3D" id="3.10.110.10">
    <property type="entry name" value="Ubiquitin Conjugating Enzyme"/>
    <property type="match status" value="1"/>
</dbReference>
<keyword evidence="4" id="KW-0472">Membrane</keyword>
<dbReference type="AlphaFoldDB" id="A0A086TA77"/>
<dbReference type="EMBL" id="JPKY01000021">
    <property type="protein sequence ID" value="KFH46259.1"/>
    <property type="molecule type" value="Genomic_DNA"/>
</dbReference>
<dbReference type="InterPro" id="IPR050113">
    <property type="entry name" value="Ub_conjugating_enzyme"/>
</dbReference>
<evidence type="ECO:0000256" key="2">
    <source>
        <dbReference type="SAM" id="Coils"/>
    </source>
</evidence>
<feature type="coiled-coil region" evidence="2">
    <location>
        <begin position="188"/>
        <end position="220"/>
    </location>
</feature>
<name>A0A086TA77_HAPC1</name>
<dbReference type="SUPFAM" id="SSF54495">
    <property type="entry name" value="UBC-like"/>
    <property type="match status" value="1"/>
</dbReference>
<keyword evidence="2" id="KW-0175">Coiled coil</keyword>
<keyword evidence="7" id="KW-1185">Reference proteome</keyword>